<dbReference type="AlphaFoldDB" id="A0A1S9RYL1"/>
<reference evidence="3" key="1">
    <citation type="submission" date="2015-09" db="EMBL/GenBank/DDBJ databases">
        <authorList>
            <person name="Fill T.P."/>
            <person name="Baretta J.F."/>
            <person name="de Almeida L.G."/>
            <person name="Rocha M."/>
            <person name="de Souza D.H."/>
            <person name="Malavazi I."/>
            <person name="Cerdeira L.T."/>
            <person name="Hong H."/>
            <person name="Samborskyy M."/>
            <person name="de Vasconcelos A.T."/>
            <person name="Leadlay P."/>
            <person name="Rodrigues-Filho E."/>
        </authorList>
    </citation>
    <scope>NUCLEOTIDE SEQUENCE [LARGE SCALE GENOMIC DNA]</scope>
    <source>
        <strain evidence="3">LaBioMMi 136</strain>
    </source>
</reference>
<dbReference type="PANTHER" id="PTHR43433">
    <property type="entry name" value="HYDROLASE, ALPHA/BETA FOLD FAMILY PROTEIN"/>
    <property type="match status" value="1"/>
</dbReference>
<dbReference type="SUPFAM" id="SSF53474">
    <property type="entry name" value="alpha/beta-Hydrolases"/>
    <property type="match status" value="1"/>
</dbReference>
<dbReference type="Pfam" id="PF00561">
    <property type="entry name" value="Abhydrolase_1"/>
    <property type="match status" value="1"/>
</dbReference>
<gene>
    <name evidence="2" type="ORF">PEBR_03840</name>
</gene>
<dbReference type="GO" id="GO:0017000">
    <property type="term" value="P:antibiotic biosynthetic process"/>
    <property type="evidence" value="ECO:0007669"/>
    <property type="project" value="UniProtKB-ARBA"/>
</dbReference>
<protein>
    <recommendedName>
        <fullName evidence="1">AB hydrolase-1 domain-containing protein</fullName>
    </recommendedName>
</protein>
<name>A0A1S9RYL1_PENBI</name>
<proteinExistence type="predicted"/>
<evidence type="ECO:0000313" key="3">
    <source>
        <dbReference type="Proteomes" id="UP000190744"/>
    </source>
</evidence>
<sequence>MFSILPYDPFALGMHRFVSPMTRLTLEYIVYHPVGEDTDNLHRNLIVVQCPGWGVGSPYLQHGLSDLWAPAPTDSNNTSPAVYTVVFLHPRGTGASGPVTWSHGLSTMPDMCSDLEDLRVHLRMEKIPVLLGHSNGGAIALGYAELYPDRVQKLILVQNQIIGMGDRQNDKIEAMRQDPRYGRALDNLAGRYADTDEGLTESVNALWPLYFYDPARYIDEFLYAVGDQKFSVFTYRYQAHCDENLPNPTQMIDGLKYIRALTLVIFGEDDMIIGLKTARRTKEDIPGAKLITYKECGHFPWVEQKESFMKDVRRFIEGSEN</sequence>
<comment type="caution">
    <text evidence="2">The sequence shown here is derived from an EMBL/GenBank/DDBJ whole genome shotgun (WGS) entry which is preliminary data.</text>
</comment>
<dbReference type="InterPro" id="IPR000073">
    <property type="entry name" value="AB_hydrolase_1"/>
</dbReference>
<organism evidence="2 3">
    <name type="scientific">Penicillium brasilianum</name>
    <dbReference type="NCBI Taxonomy" id="104259"/>
    <lineage>
        <taxon>Eukaryota</taxon>
        <taxon>Fungi</taxon>
        <taxon>Dikarya</taxon>
        <taxon>Ascomycota</taxon>
        <taxon>Pezizomycotina</taxon>
        <taxon>Eurotiomycetes</taxon>
        <taxon>Eurotiomycetidae</taxon>
        <taxon>Eurotiales</taxon>
        <taxon>Aspergillaceae</taxon>
        <taxon>Penicillium</taxon>
    </lineage>
</organism>
<dbReference type="PANTHER" id="PTHR43433:SF1">
    <property type="entry name" value="BLL5160 PROTEIN"/>
    <property type="match status" value="1"/>
</dbReference>
<dbReference type="EMBL" id="LJBN01000057">
    <property type="protein sequence ID" value="OOQ90607.1"/>
    <property type="molecule type" value="Genomic_DNA"/>
</dbReference>
<feature type="domain" description="AB hydrolase-1" evidence="1">
    <location>
        <begin position="48"/>
        <end position="300"/>
    </location>
</feature>
<dbReference type="Proteomes" id="UP000190744">
    <property type="component" value="Unassembled WGS sequence"/>
</dbReference>
<dbReference type="Gene3D" id="3.40.50.1820">
    <property type="entry name" value="alpha/beta hydrolase"/>
    <property type="match status" value="1"/>
</dbReference>
<evidence type="ECO:0000313" key="2">
    <source>
        <dbReference type="EMBL" id="OOQ90607.1"/>
    </source>
</evidence>
<evidence type="ECO:0000259" key="1">
    <source>
        <dbReference type="Pfam" id="PF00561"/>
    </source>
</evidence>
<accession>A0A1S9RYL1</accession>
<dbReference type="GO" id="GO:0072330">
    <property type="term" value="P:monocarboxylic acid biosynthetic process"/>
    <property type="evidence" value="ECO:0007669"/>
    <property type="project" value="UniProtKB-ARBA"/>
</dbReference>
<dbReference type="InterPro" id="IPR029058">
    <property type="entry name" value="AB_hydrolase_fold"/>
</dbReference>
<dbReference type="InterPro" id="IPR050471">
    <property type="entry name" value="AB_hydrolase"/>
</dbReference>